<keyword evidence="2" id="KW-1003">Cell membrane</keyword>
<evidence type="ECO:0000256" key="6">
    <source>
        <dbReference type="SAM" id="Phobius"/>
    </source>
</evidence>
<feature type="transmembrane region" description="Helical" evidence="6">
    <location>
        <begin position="101"/>
        <end position="125"/>
    </location>
</feature>
<dbReference type="AlphaFoldDB" id="A0A143PUH9"/>
<evidence type="ECO:0000256" key="2">
    <source>
        <dbReference type="ARBA" id="ARBA00022475"/>
    </source>
</evidence>
<reference evidence="8" key="2">
    <citation type="submission" date="2016-04" db="EMBL/GenBank/DDBJ databases">
        <title>First Complete Genome Sequence of a Subdivision 6 Acidobacterium.</title>
        <authorList>
            <person name="Huang S."/>
            <person name="Vieira S."/>
            <person name="Bunk B."/>
            <person name="Riedel T."/>
            <person name="Sproeer C."/>
            <person name="Overmann J."/>
        </authorList>
    </citation>
    <scope>NUCLEOTIDE SEQUENCE [LARGE SCALE GENOMIC DNA]</scope>
    <source>
        <strain evidence="8">DSM 100886 HEG_-6_39</strain>
    </source>
</reference>
<feature type="transmembrane region" description="Helical" evidence="6">
    <location>
        <begin position="55"/>
        <end position="80"/>
    </location>
</feature>
<dbReference type="PANTHER" id="PTHR42770">
    <property type="entry name" value="AMINO ACID TRANSPORTER-RELATED"/>
    <property type="match status" value="1"/>
</dbReference>
<feature type="transmembrane region" description="Helical" evidence="6">
    <location>
        <begin position="351"/>
        <end position="372"/>
    </location>
</feature>
<feature type="transmembrane region" description="Helical" evidence="6">
    <location>
        <begin position="247"/>
        <end position="271"/>
    </location>
</feature>
<evidence type="ECO:0000256" key="1">
    <source>
        <dbReference type="ARBA" id="ARBA00004651"/>
    </source>
</evidence>
<dbReference type="InterPro" id="IPR050367">
    <property type="entry name" value="APC_superfamily"/>
</dbReference>
<feature type="transmembrane region" description="Helical" evidence="6">
    <location>
        <begin position="378"/>
        <end position="395"/>
    </location>
</feature>
<organism evidence="7 8">
    <name type="scientific">Luteitalea pratensis</name>
    <dbReference type="NCBI Taxonomy" id="1855912"/>
    <lineage>
        <taxon>Bacteria</taxon>
        <taxon>Pseudomonadati</taxon>
        <taxon>Acidobacteriota</taxon>
        <taxon>Vicinamibacteria</taxon>
        <taxon>Vicinamibacterales</taxon>
        <taxon>Vicinamibacteraceae</taxon>
        <taxon>Luteitalea</taxon>
    </lineage>
</organism>
<dbReference type="PIRSF" id="PIRSF006060">
    <property type="entry name" value="AA_transporter"/>
    <property type="match status" value="1"/>
</dbReference>
<sequence length="463" mass="50442">MSSAPPPSHPGQSHGLIRQFGLLQATALNMSNMIGIGPFITIPLLMTALGGPQALLGWLVSLVIVIADGLIWSELGAAMPGSGGTYQYLREGFGREKVGRLMAFLFIWQFILSGPLEIASGYIGFAQYARYFWPGMSRTYVIAIALAVGVVNIALLYRRIESVGRLTVTLWIGTLLTTLAVIVSGALYFQAGVAFDVPPGAFTFSLGFLLGLGAAARVGIYDYLGYYNICYIGDEVRNPGHVIPRSIIISVFAVAVIYIAINLSIIGVVSWREFVPASANPQADFIVSVFMERLYGTSVASVFTLLVLWTAFGSVFALLLGYSRIPYAAALDGTFFRVFGRLHPTQHFPHVALLTVGALAMVGSTLSLGLVIDALVTMRILVQFIGQMAALVLLRRTQPDMPRPFRVWLYPLPLVLALFGWLFLFATTDPFVILFGLALLAAGAVAFLVWSRQTRRWPFEISR</sequence>
<feature type="transmembrane region" description="Helical" evidence="6">
    <location>
        <begin position="27"/>
        <end position="49"/>
    </location>
</feature>
<reference evidence="7 8" key="1">
    <citation type="journal article" date="2016" name="Genome Announc.">
        <title>First Complete Genome Sequence of a Subdivision 6 Acidobacterium Strain.</title>
        <authorList>
            <person name="Huang S."/>
            <person name="Vieira S."/>
            <person name="Bunk B."/>
            <person name="Riedel T."/>
            <person name="Sproer C."/>
            <person name="Overmann J."/>
        </authorList>
    </citation>
    <scope>NUCLEOTIDE SEQUENCE [LARGE SCALE GENOMIC DNA]</scope>
    <source>
        <strain evidence="8">DSM 100886 HEG_-6_39</strain>
    </source>
</reference>
<dbReference type="OrthoDB" id="3181223at2"/>
<evidence type="ECO:0000256" key="4">
    <source>
        <dbReference type="ARBA" id="ARBA00022989"/>
    </source>
</evidence>
<feature type="transmembrane region" description="Helical" evidence="6">
    <location>
        <begin position="201"/>
        <end position="226"/>
    </location>
</feature>
<dbReference type="Gene3D" id="1.20.1740.10">
    <property type="entry name" value="Amino acid/polyamine transporter I"/>
    <property type="match status" value="1"/>
</dbReference>
<feature type="transmembrane region" description="Helical" evidence="6">
    <location>
        <begin position="169"/>
        <end position="189"/>
    </location>
</feature>
<keyword evidence="4 6" id="KW-1133">Transmembrane helix</keyword>
<evidence type="ECO:0000313" key="7">
    <source>
        <dbReference type="EMBL" id="AMY11464.1"/>
    </source>
</evidence>
<name>A0A143PUH9_LUTPR</name>
<dbReference type="PANTHER" id="PTHR42770:SF7">
    <property type="entry name" value="MEMBRANE PROTEIN"/>
    <property type="match status" value="1"/>
</dbReference>
<accession>A0A143PUH9</accession>
<keyword evidence="8" id="KW-1185">Reference proteome</keyword>
<dbReference type="STRING" id="1855912.LuPra_04714"/>
<evidence type="ECO:0000313" key="8">
    <source>
        <dbReference type="Proteomes" id="UP000076079"/>
    </source>
</evidence>
<dbReference type="GO" id="GO:0022857">
    <property type="term" value="F:transmembrane transporter activity"/>
    <property type="evidence" value="ECO:0007669"/>
    <property type="project" value="InterPro"/>
</dbReference>
<keyword evidence="5 6" id="KW-0472">Membrane</keyword>
<dbReference type="GO" id="GO:0005886">
    <property type="term" value="C:plasma membrane"/>
    <property type="evidence" value="ECO:0007669"/>
    <property type="project" value="UniProtKB-SubCell"/>
</dbReference>
<feature type="transmembrane region" description="Helical" evidence="6">
    <location>
        <begin position="407"/>
        <end position="425"/>
    </location>
</feature>
<evidence type="ECO:0000256" key="3">
    <source>
        <dbReference type="ARBA" id="ARBA00022692"/>
    </source>
</evidence>
<feature type="transmembrane region" description="Helical" evidence="6">
    <location>
        <begin position="431"/>
        <end position="450"/>
    </location>
</feature>
<feature type="transmembrane region" description="Helical" evidence="6">
    <location>
        <begin position="299"/>
        <end position="322"/>
    </location>
</feature>
<comment type="subcellular location">
    <subcellularLocation>
        <location evidence="1">Cell membrane</location>
        <topology evidence="1">Multi-pass membrane protein</topology>
    </subcellularLocation>
</comment>
<dbReference type="RefSeq" id="WP_110173008.1">
    <property type="nucleotide sequence ID" value="NZ_CP015136.1"/>
</dbReference>
<gene>
    <name evidence="7" type="primary">steT_3</name>
    <name evidence="7" type="ORF">LuPra_04714</name>
</gene>
<dbReference type="Pfam" id="PF13520">
    <property type="entry name" value="AA_permease_2"/>
    <property type="match status" value="1"/>
</dbReference>
<dbReference type="EMBL" id="CP015136">
    <property type="protein sequence ID" value="AMY11464.1"/>
    <property type="molecule type" value="Genomic_DNA"/>
</dbReference>
<dbReference type="KEGG" id="abac:LuPra_04714"/>
<proteinExistence type="predicted"/>
<feature type="transmembrane region" description="Helical" evidence="6">
    <location>
        <begin position="137"/>
        <end position="157"/>
    </location>
</feature>
<dbReference type="Proteomes" id="UP000076079">
    <property type="component" value="Chromosome"/>
</dbReference>
<protein>
    <submittedName>
        <fullName evidence="7">Serine/threonine exchanger SteT</fullName>
    </submittedName>
</protein>
<dbReference type="InterPro" id="IPR002293">
    <property type="entry name" value="AA/rel_permease1"/>
</dbReference>
<evidence type="ECO:0000256" key="5">
    <source>
        <dbReference type="ARBA" id="ARBA00023136"/>
    </source>
</evidence>
<keyword evidence="3 6" id="KW-0812">Transmembrane</keyword>